<comment type="similarity">
    <text evidence="2 4">Belongs to the class-III pyridoxal-phosphate-dependent aminotransferase family.</text>
</comment>
<dbReference type="PANTHER" id="PTHR43094">
    <property type="entry name" value="AMINOTRANSFERASE"/>
    <property type="match status" value="1"/>
</dbReference>
<evidence type="ECO:0000256" key="2">
    <source>
        <dbReference type="ARBA" id="ARBA00008954"/>
    </source>
</evidence>
<dbReference type="InterPro" id="IPR015424">
    <property type="entry name" value="PyrdxlP-dep_Trfase"/>
</dbReference>
<dbReference type="Pfam" id="PF00202">
    <property type="entry name" value="Aminotran_3"/>
    <property type="match status" value="1"/>
</dbReference>
<evidence type="ECO:0000313" key="6">
    <source>
        <dbReference type="Proteomes" id="UP000184073"/>
    </source>
</evidence>
<dbReference type="RefSeq" id="XP_040669173.1">
    <property type="nucleotide sequence ID" value="XM_040814845.1"/>
</dbReference>
<dbReference type="OrthoDB" id="5419315at2759"/>
<sequence length="441" mass="48177">MYRQLRQRPLTIVGSEGNYLITKEGLKIFDATSGAVVSCLGHSDERVHDAIMKQLKRVPYCYSLFFTNDAAEKLATMLSQSTGGKMSRAFIVSSGTEAMEAAIKMALQYFRELPTPQPQRTKLIARKLSYHGNTLGSLALGHHQGRRAPYESILSSNITHVSQYHPYRDMLPSESPKAYVARLAQELEDEFQRQGQDTICAVALETMAGSTLGCVPPLPGYLKAMKEVCERHGALLILDEVMCGMGRTGTLHAWEQEGIVPDLQAVAKGLGAGYCPIGALLINEHVVNTLTKGTGAFVHSQTYQGHPVACAAACKVQEIIQSDSLLANVRKMGEYLGQQLKARLSDHPHVGDIRGRGLWWAVEFVQNKETKEPFPPSKGLAFALHATGLKSEHRISLMPGNAGVDGVKGDHIIISPPYNVTKSDVDFIVEKTADVIQEVLG</sequence>
<dbReference type="GeneID" id="63730356"/>
<dbReference type="VEuPathDB" id="FungiDB:ASPVEDRAFT_53834"/>
<dbReference type="Gene3D" id="3.40.640.10">
    <property type="entry name" value="Type I PLP-dependent aspartate aminotransferase-like (Major domain)"/>
    <property type="match status" value="1"/>
</dbReference>
<dbReference type="InterPro" id="IPR015422">
    <property type="entry name" value="PyrdxlP-dep_Trfase_small"/>
</dbReference>
<keyword evidence="6" id="KW-1185">Reference proteome</keyword>
<dbReference type="InterPro" id="IPR005814">
    <property type="entry name" value="Aminotrans_3"/>
</dbReference>
<gene>
    <name evidence="5" type="ORF">ASPVEDRAFT_53834</name>
</gene>
<dbReference type="PIRSF" id="PIRSF000521">
    <property type="entry name" value="Transaminase_4ab_Lys_Orn"/>
    <property type="match status" value="1"/>
</dbReference>
<evidence type="ECO:0000256" key="4">
    <source>
        <dbReference type="RuleBase" id="RU003560"/>
    </source>
</evidence>
<dbReference type="GO" id="GO:0005829">
    <property type="term" value="C:cytosol"/>
    <property type="evidence" value="ECO:0007669"/>
    <property type="project" value="TreeGrafter"/>
</dbReference>
<reference evidence="6" key="1">
    <citation type="journal article" date="2017" name="Genome Biol.">
        <title>Comparative genomics reveals high biological diversity and specific adaptations in the industrially and medically important fungal genus Aspergillus.</title>
        <authorList>
            <person name="de Vries R.P."/>
            <person name="Riley R."/>
            <person name="Wiebenga A."/>
            <person name="Aguilar-Osorio G."/>
            <person name="Amillis S."/>
            <person name="Uchima C.A."/>
            <person name="Anderluh G."/>
            <person name="Asadollahi M."/>
            <person name="Askin M."/>
            <person name="Barry K."/>
            <person name="Battaglia E."/>
            <person name="Bayram O."/>
            <person name="Benocci T."/>
            <person name="Braus-Stromeyer S.A."/>
            <person name="Caldana C."/>
            <person name="Canovas D."/>
            <person name="Cerqueira G.C."/>
            <person name="Chen F."/>
            <person name="Chen W."/>
            <person name="Choi C."/>
            <person name="Clum A."/>
            <person name="Dos Santos R.A."/>
            <person name="Damasio A.R."/>
            <person name="Diallinas G."/>
            <person name="Emri T."/>
            <person name="Fekete E."/>
            <person name="Flipphi M."/>
            <person name="Freyberg S."/>
            <person name="Gallo A."/>
            <person name="Gournas C."/>
            <person name="Habgood R."/>
            <person name="Hainaut M."/>
            <person name="Harispe M.L."/>
            <person name="Henrissat B."/>
            <person name="Hilden K.S."/>
            <person name="Hope R."/>
            <person name="Hossain A."/>
            <person name="Karabika E."/>
            <person name="Karaffa L."/>
            <person name="Karanyi Z."/>
            <person name="Krasevec N."/>
            <person name="Kuo A."/>
            <person name="Kusch H."/>
            <person name="LaButti K."/>
            <person name="Lagendijk E.L."/>
            <person name="Lapidus A."/>
            <person name="Levasseur A."/>
            <person name="Lindquist E."/>
            <person name="Lipzen A."/>
            <person name="Logrieco A.F."/>
            <person name="MacCabe A."/>
            <person name="Maekelae M.R."/>
            <person name="Malavazi I."/>
            <person name="Melin P."/>
            <person name="Meyer V."/>
            <person name="Mielnichuk N."/>
            <person name="Miskei M."/>
            <person name="Molnar A.P."/>
            <person name="Mule G."/>
            <person name="Ngan C.Y."/>
            <person name="Orejas M."/>
            <person name="Orosz E."/>
            <person name="Ouedraogo J.P."/>
            <person name="Overkamp K.M."/>
            <person name="Park H.-S."/>
            <person name="Perrone G."/>
            <person name="Piumi F."/>
            <person name="Punt P.J."/>
            <person name="Ram A.F."/>
            <person name="Ramon A."/>
            <person name="Rauscher S."/>
            <person name="Record E."/>
            <person name="Riano-Pachon D.M."/>
            <person name="Robert V."/>
            <person name="Roehrig J."/>
            <person name="Ruller R."/>
            <person name="Salamov A."/>
            <person name="Salih N.S."/>
            <person name="Samson R.A."/>
            <person name="Sandor E."/>
            <person name="Sanguinetti M."/>
            <person name="Schuetze T."/>
            <person name="Sepcic K."/>
            <person name="Shelest E."/>
            <person name="Sherlock G."/>
            <person name="Sophianopoulou V."/>
            <person name="Squina F.M."/>
            <person name="Sun H."/>
            <person name="Susca A."/>
            <person name="Todd R.B."/>
            <person name="Tsang A."/>
            <person name="Unkles S.E."/>
            <person name="van de Wiele N."/>
            <person name="van Rossen-Uffink D."/>
            <person name="Oliveira J.V."/>
            <person name="Vesth T.C."/>
            <person name="Visser J."/>
            <person name="Yu J.-H."/>
            <person name="Zhou M."/>
            <person name="Andersen M.R."/>
            <person name="Archer D.B."/>
            <person name="Baker S.E."/>
            <person name="Benoit I."/>
            <person name="Brakhage A.A."/>
            <person name="Braus G.H."/>
            <person name="Fischer R."/>
            <person name="Frisvad J.C."/>
            <person name="Goldman G.H."/>
            <person name="Houbraken J."/>
            <person name="Oakley B."/>
            <person name="Pocsi I."/>
            <person name="Scazzocchio C."/>
            <person name="Seiboth B."/>
            <person name="vanKuyk P.A."/>
            <person name="Wortman J."/>
            <person name="Dyer P.S."/>
            <person name="Grigoriev I.V."/>
        </authorList>
    </citation>
    <scope>NUCLEOTIDE SEQUENCE [LARGE SCALE GENOMIC DNA]</scope>
    <source>
        <strain evidence="6">CBS 583.65</strain>
    </source>
</reference>
<dbReference type="Gene3D" id="3.90.1150.10">
    <property type="entry name" value="Aspartate Aminotransferase, domain 1"/>
    <property type="match status" value="1"/>
</dbReference>
<dbReference type="AlphaFoldDB" id="A0A1L9PPI0"/>
<dbReference type="STRING" id="1036611.A0A1L9PPI0"/>
<dbReference type="GO" id="GO:0008483">
    <property type="term" value="F:transaminase activity"/>
    <property type="evidence" value="ECO:0007669"/>
    <property type="project" value="InterPro"/>
</dbReference>
<comment type="cofactor">
    <cofactor evidence="1">
        <name>pyridoxal 5'-phosphate</name>
        <dbReference type="ChEBI" id="CHEBI:597326"/>
    </cofactor>
</comment>
<dbReference type="FunFam" id="3.40.640.10:FF:000004">
    <property type="entry name" value="Acetylornithine aminotransferase"/>
    <property type="match status" value="1"/>
</dbReference>
<dbReference type="Proteomes" id="UP000184073">
    <property type="component" value="Unassembled WGS sequence"/>
</dbReference>
<dbReference type="InterPro" id="IPR015421">
    <property type="entry name" value="PyrdxlP-dep_Trfase_major"/>
</dbReference>
<evidence type="ECO:0000256" key="3">
    <source>
        <dbReference type="ARBA" id="ARBA00022898"/>
    </source>
</evidence>
<evidence type="ECO:0000256" key="1">
    <source>
        <dbReference type="ARBA" id="ARBA00001933"/>
    </source>
</evidence>
<proteinExistence type="inferred from homology"/>
<dbReference type="CDD" id="cd00610">
    <property type="entry name" value="OAT_like"/>
    <property type="match status" value="1"/>
</dbReference>
<name>A0A1L9PPI0_ASPVE</name>
<dbReference type="SUPFAM" id="SSF53383">
    <property type="entry name" value="PLP-dependent transferases"/>
    <property type="match status" value="1"/>
</dbReference>
<evidence type="ECO:0000313" key="5">
    <source>
        <dbReference type="EMBL" id="OJJ03411.1"/>
    </source>
</evidence>
<keyword evidence="3 4" id="KW-0663">Pyridoxal phosphate</keyword>
<protein>
    <submittedName>
        <fullName evidence="5">Uncharacterized protein</fullName>
    </submittedName>
</protein>
<dbReference type="NCBIfam" id="NF005685">
    <property type="entry name" value="PRK07483.1"/>
    <property type="match status" value="1"/>
</dbReference>
<dbReference type="GO" id="GO:0030170">
    <property type="term" value="F:pyridoxal phosphate binding"/>
    <property type="evidence" value="ECO:0007669"/>
    <property type="project" value="InterPro"/>
</dbReference>
<dbReference type="PANTHER" id="PTHR43094:SF1">
    <property type="entry name" value="AMINOTRANSFERASE CLASS-III"/>
    <property type="match status" value="1"/>
</dbReference>
<accession>A0A1L9PPI0</accession>
<organism evidence="5 6">
    <name type="scientific">Aspergillus versicolor CBS 583.65</name>
    <dbReference type="NCBI Taxonomy" id="1036611"/>
    <lineage>
        <taxon>Eukaryota</taxon>
        <taxon>Fungi</taxon>
        <taxon>Dikarya</taxon>
        <taxon>Ascomycota</taxon>
        <taxon>Pezizomycotina</taxon>
        <taxon>Eurotiomycetes</taxon>
        <taxon>Eurotiomycetidae</taxon>
        <taxon>Eurotiales</taxon>
        <taxon>Aspergillaceae</taxon>
        <taxon>Aspergillus</taxon>
        <taxon>Aspergillus subgen. Nidulantes</taxon>
    </lineage>
</organism>
<dbReference type="EMBL" id="KV878130">
    <property type="protein sequence ID" value="OJJ03411.1"/>
    <property type="molecule type" value="Genomic_DNA"/>
</dbReference>